<evidence type="ECO:0000313" key="2">
    <source>
        <dbReference type="EMBL" id="KAH9826872.1"/>
    </source>
</evidence>
<feature type="compositionally biased region" description="Pro residues" evidence="1">
    <location>
        <begin position="467"/>
        <end position="477"/>
    </location>
</feature>
<proteinExistence type="predicted"/>
<feature type="region of interest" description="Disordered" evidence="1">
    <location>
        <begin position="497"/>
        <end position="525"/>
    </location>
</feature>
<protein>
    <submittedName>
        <fullName evidence="2">Uncharacterized protein</fullName>
    </submittedName>
</protein>
<reference evidence="2 3" key="1">
    <citation type="journal article" date="2018" name="IMA Fungus">
        <title>IMA Genome-F 10: Nine draft genome sequences of Claviceps purpurea s.lat., including C. arundinis, C. humidiphila, and C. cf. spartinae, pseudomolecules for the pitch canker pathogen Fusarium circinatum, draft genome of Davidsoniella eucalypti, Grosmannia galeiformis, Quambalaria eucalypti, and Teratosphaeria destructans.</title>
        <authorList>
            <person name="Wingfield B.D."/>
            <person name="Liu M."/>
            <person name="Nguyen H.D."/>
            <person name="Lane F.A."/>
            <person name="Morgan S.W."/>
            <person name="De Vos L."/>
            <person name="Wilken P.M."/>
            <person name="Duong T.A."/>
            <person name="Aylward J."/>
            <person name="Coetzee M.P."/>
            <person name="Dadej K."/>
            <person name="De Beer Z.W."/>
            <person name="Findlay W."/>
            <person name="Havenga M."/>
            <person name="Kolarik M."/>
            <person name="Menzies J.G."/>
            <person name="Naidoo K."/>
            <person name="Pochopski O."/>
            <person name="Shoukouhi P."/>
            <person name="Santana Q.C."/>
            <person name="Seifert K.A."/>
            <person name="Soal N."/>
            <person name="Steenkamp E.T."/>
            <person name="Tatham C.T."/>
            <person name="van der Nest M.A."/>
            <person name="Wingfield M.J."/>
        </authorList>
    </citation>
    <scope>NUCLEOTIDE SEQUENCE [LARGE SCALE GENOMIC DNA]</scope>
    <source>
        <strain evidence="2">CMW44962</strain>
    </source>
</reference>
<accession>A0A9W7SQT9</accession>
<comment type="caution">
    <text evidence="2">The sequence shown here is derived from an EMBL/GenBank/DDBJ whole genome shotgun (WGS) entry which is preliminary data.</text>
</comment>
<name>A0A9W7SQT9_9PEZI</name>
<feature type="compositionally biased region" description="Basic and acidic residues" evidence="1">
    <location>
        <begin position="215"/>
        <end position="228"/>
    </location>
</feature>
<dbReference type="EMBL" id="RIBY02001945">
    <property type="protein sequence ID" value="KAH9826872.1"/>
    <property type="molecule type" value="Genomic_DNA"/>
</dbReference>
<evidence type="ECO:0000256" key="1">
    <source>
        <dbReference type="SAM" id="MobiDB-lite"/>
    </source>
</evidence>
<sequence>METTDTPGFYSSFALCHALPKAAITDSTAVWPPLRIPAASRVRTESNDGFRSAGHRPTRLSDVSPTSFRVRRWAEFNGRRAASKLVNFSSLSGLAAALGPGSTPHFASRLISATHGAMGIHMNDELATFSTLPSEMYTPTPKKPWQGIWCGDYSGHGCEFLVVTQPDKGQESPLPEGMDGLRHWFRRRRRDSTSSNSSYASAQEEISSAGVGNDVHTEIERQSLHDQFDPESVLGGFTDRPSSSKIPEDNADEPSGRLEAIKLTGDPNIPRGHYTFIAPDIGPGGYLRTADEDIFRGARVVRSAGHIAGRGFVEGGPISTCELDVETRLTRADRSIYAISTHHGLSRHFGPVLGGIRAYQLFPARGPGRADEGGCGGALAGERGVIGLDTRVWTFHNNDHAYFRDALNLVPSTTIDVTPSYDGTYSSLTAALSFLPPPLPRPAPFFLPFFFLDGAATSLPSSSSRLAPPPSPSPSPAPLFLFPEPFSTSPPAAAVAAASASGMTTPPSSCSRSTSNPTPLDPLALSANRPNALPILLDPSTLLLGANASPLPTAPTPTPPAKNLVRFACVPSSARRFMSRITGTSTSSVRSWLHPIVAIKKDRRASRSGTPHWKGCGSRSTSGCR</sequence>
<feature type="region of interest" description="Disordered" evidence="1">
    <location>
        <begin position="461"/>
        <end position="480"/>
    </location>
</feature>
<dbReference type="Pfam" id="PF12014">
    <property type="entry name" value="Cyclin_D1_bind"/>
    <property type="match status" value="1"/>
</dbReference>
<keyword evidence="3" id="KW-1185">Reference proteome</keyword>
<evidence type="ECO:0000313" key="3">
    <source>
        <dbReference type="Proteomes" id="UP001138500"/>
    </source>
</evidence>
<gene>
    <name evidence="2" type="ORF">Tdes44962_MAKER03259</name>
</gene>
<dbReference type="AlphaFoldDB" id="A0A9W7SQT9"/>
<dbReference type="OrthoDB" id="722566at2759"/>
<reference evidence="2 3" key="2">
    <citation type="journal article" date="2021" name="Curr. Genet.">
        <title>Genetic response to nitrogen starvation in the aggressive Eucalyptus foliar pathogen Teratosphaeria destructans.</title>
        <authorList>
            <person name="Havenga M."/>
            <person name="Wingfield B.D."/>
            <person name="Wingfield M.J."/>
            <person name="Dreyer L.L."/>
            <person name="Roets F."/>
            <person name="Aylward J."/>
        </authorList>
    </citation>
    <scope>NUCLEOTIDE SEQUENCE [LARGE SCALE GENOMIC DNA]</scope>
    <source>
        <strain evidence="2">CMW44962</strain>
    </source>
</reference>
<feature type="region of interest" description="Disordered" evidence="1">
    <location>
        <begin position="192"/>
        <end position="254"/>
    </location>
</feature>
<feature type="region of interest" description="Disordered" evidence="1">
    <location>
        <begin position="603"/>
        <end position="625"/>
    </location>
</feature>
<organism evidence="2 3">
    <name type="scientific">Teratosphaeria destructans</name>
    <dbReference type="NCBI Taxonomy" id="418781"/>
    <lineage>
        <taxon>Eukaryota</taxon>
        <taxon>Fungi</taxon>
        <taxon>Dikarya</taxon>
        <taxon>Ascomycota</taxon>
        <taxon>Pezizomycotina</taxon>
        <taxon>Dothideomycetes</taxon>
        <taxon>Dothideomycetidae</taxon>
        <taxon>Mycosphaerellales</taxon>
        <taxon>Teratosphaeriaceae</taxon>
        <taxon>Teratosphaeria</taxon>
    </lineage>
</organism>
<dbReference type="Proteomes" id="UP001138500">
    <property type="component" value="Unassembled WGS sequence"/>
</dbReference>
<feature type="compositionally biased region" description="Low complexity" evidence="1">
    <location>
        <begin position="497"/>
        <end position="518"/>
    </location>
</feature>